<sequence>MFDLISEFEIFLKIERNYSNLTIINYINDIKEFKNFLLKKNMLFNFDSLAQENQARYFLAFLNDEKKFKNVSIMRKISSLKTFYNFLLEKYNFNFNIFKSIKVKKVYKKLPKVISDEVIQKLFDSIDVTNNLGFRNYLILELLYSCGLRVSELIKLQIKDIFFSNSQILIHGKGNKTRYLPLHENLVTKLVFYIKNIREKLLLKNKEYDNKNIEKNFLLLNFKGKCLTQRGIRVILNKICNSFSENFKVSPHILRHAFATILLNNGADLRVVQELLGHKNLKTTQIYTYVSNKFLKNKFFENHPRNSYKKNKEK</sequence>
<dbReference type="Gene3D" id="1.10.150.130">
    <property type="match status" value="1"/>
</dbReference>
<dbReference type="InterPro" id="IPR050090">
    <property type="entry name" value="Tyrosine_recombinase_XerCD"/>
</dbReference>
<evidence type="ECO:0000256" key="4">
    <source>
        <dbReference type="ARBA" id="ARBA00023172"/>
    </source>
</evidence>
<name>A0ABS5BIT9_9MOLU</name>
<dbReference type="SUPFAM" id="SSF56349">
    <property type="entry name" value="DNA breaking-rejoining enzymes"/>
    <property type="match status" value="1"/>
</dbReference>
<keyword evidence="2" id="KW-0229">DNA integration</keyword>
<dbReference type="InterPro" id="IPR002104">
    <property type="entry name" value="Integrase_catalytic"/>
</dbReference>
<comment type="similarity">
    <text evidence="1">Belongs to the 'phage' integrase family.</text>
</comment>
<dbReference type="InterPro" id="IPR010998">
    <property type="entry name" value="Integrase_recombinase_N"/>
</dbReference>
<evidence type="ECO:0000313" key="9">
    <source>
        <dbReference type="Proteomes" id="UP001192346"/>
    </source>
</evidence>
<gene>
    <name evidence="8" type="ORF">FEF22_001710</name>
</gene>
<feature type="domain" description="Tyr recombinase" evidence="6">
    <location>
        <begin position="109"/>
        <end position="300"/>
    </location>
</feature>
<organism evidence="8 9">
    <name type="scientific">Texas Phoenix palm phytoplasma</name>
    <dbReference type="NCBI Taxonomy" id="176709"/>
    <lineage>
        <taxon>Bacteria</taxon>
        <taxon>Bacillati</taxon>
        <taxon>Mycoplasmatota</taxon>
        <taxon>Mollicutes</taxon>
        <taxon>Acholeplasmatales</taxon>
        <taxon>Acholeplasmataceae</taxon>
        <taxon>Candidatus Phytoplasma</taxon>
        <taxon>16SrIV (Coconut lethal yellows group)</taxon>
    </lineage>
</organism>
<keyword evidence="4" id="KW-0233">DNA recombination</keyword>
<dbReference type="InterPro" id="IPR013762">
    <property type="entry name" value="Integrase-like_cat_sf"/>
</dbReference>
<evidence type="ECO:0000256" key="2">
    <source>
        <dbReference type="ARBA" id="ARBA00022908"/>
    </source>
</evidence>
<dbReference type="PANTHER" id="PTHR30349:SF41">
    <property type="entry name" value="INTEGRASE_RECOMBINASE PROTEIN MJ0367-RELATED"/>
    <property type="match status" value="1"/>
</dbReference>
<dbReference type="Pfam" id="PF00589">
    <property type="entry name" value="Phage_integrase"/>
    <property type="match status" value="1"/>
</dbReference>
<dbReference type="PROSITE" id="PS51900">
    <property type="entry name" value="CB"/>
    <property type="match status" value="1"/>
</dbReference>
<feature type="domain" description="Core-binding (CB)" evidence="7">
    <location>
        <begin position="1"/>
        <end position="88"/>
    </location>
</feature>
<dbReference type="Gene3D" id="1.10.443.10">
    <property type="entry name" value="Intergrase catalytic core"/>
    <property type="match status" value="1"/>
</dbReference>
<comment type="caution">
    <text evidence="8">The sequence shown here is derived from an EMBL/GenBank/DDBJ whole genome shotgun (WGS) entry which is preliminary data.</text>
</comment>
<dbReference type="RefSeq" id="WP_138108064.1">
    <property type="nucleotide sequence ID" value="NZ_VBRA02000009.1"/>
</dbReference>
<evidence type="ECO:0000313" key="8">
    <source>
        <dbReference type="EMBL" id="MBP3059492.1"/>
    </source>
</evidence>
<evidence type="ECO:0000256" key="3">
    <source>
        <dbReference type="ARBA" id="ARBA00023125"/>
    </source>
</evidence>
<accession>A0ABS5BIT9</accession>
<dbReference type="InterPro" id="IPR011010">
    <property type="entry name" value="DNA_brk_join_enz"/>
</dbReference>
<proteinExistence type="inferred from homology"/>
<dbReference type="PROSITE" id="PS51898">
    <property type="entry name" value="TYR_RECOMBINASE"/>
    <property type="match status" value="1"/>
</dbReference>
<protein>
    <submittedName>
        <fullName evidence="8">Tyrosine-type recombinase/integrase</fullName>
    </submittedName>
</protein>
<evidence type="ECO:0000256" key="5">
    <source>
        <dbReference type="PROSITE-ProRule" id="PRU01248"/>
    </source>
</evidence>
<dbReference type="Proteomes" id="UP001192346">
    <property type="component" value="Unassembled WGS sequence"/>
</dbReference>
<dbReference type="SUPFAM" id="SSF47823">
    <property type="entry name" value="lambda integrase-like, N-terminal domain"/>
    <property type="match status" value="1"/>
</dbReference>
<evidence type="ECO:0000259" key="7">
    <source>
        <dbReference type="PROSITE" id="PS51900"/>
    </source>
</evidence>
<keyword evidence="9" id="KW-1185">Reference proteome</keyword>
<reference evidence="8" key="1">
    <citation type="submission" date="2019-10" db="EMBL/GenBank/DDBJ databases">
        <title>Whole Genome Sequencing and Characterization of Texas Phoenix Palm Decline Phytoplasma Belongs to Lethal Yellowing (16SrIV) Group.</title>
        <authorList>
            <person name="Bao M."/>
        </authorList>
    </citation>
    <scope>NUCLEOTIDE SEQUENCE [LARGE SCALE GENOMIC DNA]</scope>
    <source>
        <strain evidence="8">ACPD</strain>
    </source>
</reference>
<keyword evidence="3 5" id="KW-0238">DNA-binding</keyword>
<dbReference type="PANTHER" id="PTHR30349">
    <property type="entry name" value="PHAGE INTEGRASE-RELATED"/>
    <property type="match status" value="1"/>
</dbReference>
<evidence type="ECO:0000256" key="1">
    <source>
        <dbReference type="ARBA" id="ARBA00008857"/>
    </source>
</evidence>
<dbReference type="InterPro" id="IPR004107">
    <property type="entry name" value="Integrase_SAM-like_N"/>
</dbReference>
<evidence type="ECO:0000259" key="6">
    <source>
        <dbReference type="PROSITE" id="PS51898"/>
    </source>
</evidence>
<dbReference type="Pfam" id="PF02899">
    <property type="entry name" value="Phage_int_SAM_1"/>
    <property type="match status" value="1"/>
</dbReference>
<dbReference type="InterPro" id="IPR044068">
    <property type="entry name" value="CB"/>
</dbReference>
<dbReference type="EMBL" id="VBRA02000009">
    <property type="protein sequence ID" value="MBP3059492.1"/>
    <property type="molecule type" value="Genomic_DNA"/>
</dbReference>